<dbReference type="PANTHER" id="PTHR19328">
    <property type="entry name" value="HEDGEHOG-INTERACTING PROTEIN"/>
    <property type="match status" value="1"/>
</dbReference>
<protein>
    <submittedName>
        <fullName evidence="3">Membrane bound L-sorbosone dehydrogenase</fullName>
    </submittedName>
</protein>
<gene>
    <name evidence="3" type="ORF">Pla108_03430</name>
</gene>
<name>A0A5C6AJ38_9BACT</name>
<evidence type="ECO:0000259" key="2">
    <source>
        <dbReference type="Pfam" id="PF22807"/>
    </source>
</evidence>
<dbReference type="InterPro" id="IPR011041">
    <property type="entry name" value="Quinoprot_gluc/sorb_DH_b-prop"/>
</dbReference>
<dbReference type="Pfam" id="PF22807">
    <property type="entry name" value="TrAA12"/>
    <property type="match status" value="2"/>
</dbReference>
<dbReference type="InterPro" id="IPR054539">
    <property type="entry name" value="Beta-prop_PDH"/>
</dbReference>
<proteinExistence type="predicted"/>
<evidence type="ECO:0000313" key="3">
    <source>
        <dbReference type="EMBL" id="TWT99406.1"/>
    </source>
</evidence>
<evidence type="ECO:0000313" key="4">
    <source>
        <dbReference type="Proteomes" id="UP000317421"/>
    </source>
</evidence>
<dbReference type="Gene3D" id="2.120.10.30">
    <property type="entry name" value="TolB, C-terminal domain"/>
    <property type="match status" value="1"/>
</dbReference>
<reference evidence="3 4" key="1">
    <citation type="submission" date="2019-02" db="EMBL/GenBank/DDBJ databases">
        <title>Deep-cultivation of Planctomycetes and their phenomic and genomic characterization uncovers novel biology.</title>
        <authorList>
            <person name="Wiegand S."/>
            <person name="Jogler M."/>
            <person name="Boedeker C."/>
            <person name="Pinto D."/>
            <person name="Vollmers J."/>
            <person name="Rivas-Marin E."/>
            <person name="Kohn T."/>
            <person name="Peeters S.H."/>
            <person name="Heuer A."/>
            <person name="Rast P."/>
            <person name="Oberbeckmann S."/>
            <person name="Bunk B."/>
            <person name="Jeske O."/>
            <person name="Meyerdierks A."/>
            <person name="Storesund J.E."/>
            <person name="Kallscheuer N."/>
            <person name="Luecker S."/>
            <person name="Lage O.M."/>
            <person name="Pohl T."/>
            <person name="Merkel B.J."/>
            <person name="Hornburger P."/>
            <person name="Mueller R.-W."/>
            <person name="Bruemmer F."/>
            <person name="Labrenz M."/>
            <person name="Spormann A.M."/>
            <person name="Op Den Camp H."/>
            <person name="Overmann J."/>
            <person name="Amann R."/>
            <person name="Jetten M.S.M."/>
            <person name="Mascher T."/>
            <person name="Medema M.H."/>
            <person name="Devos D.P."/>
            <person name="Kaster A.-K."/>
            <person name="Ovreas L."/>
            <person name="Rohde M."/>
            <person name="Galperin M.Y."/>
            <person name="Jogler C."/>
        </authorList>
    </citation>
    <scope>NUCLEOTIDE SEQUENCE [LARGE SCALE GENOMIC DNA]</scope>
    <source>
        <strain evidence="3 4">Pla108</strain>
    </source>
</reference>
<dbReference type="AlphaFoldDB" id="A0A5C6AJ38"/>
<keyword evidence="4" id="KW-1185">Reference proteome</keyword>
<dbReference type="EMBL" id="SJPR01000001">
    <property type="protein sequence ID" value="TWT99406.1"/>
    <property type="molecule type" value="Genomic_DNA"/>
</dbReference>
<feature type="domain" description="Pyrroloquinoline quinone-dependent pyranose dehydrogenase beta-propeller" evidence="2">
    <location>
        <begin position="81"/>
        <end position="282"/>
    </location>
</feature>
<comment type="caution">
    <text evidence="3">The sequence shown here is derived from an EMBL/GenBank/DDBJ whole genome shotgun (WGS) entry which is preliminary data.</text>
</comment>
<dbReference type="SUPFAM" id="SSF50952">
    <property type="entry name" value="Soluble quinoprotein glucose dehydrogenase"/>
    <property type="match status" value="1"/>
</dbReference>
<accession>A0A5C6AJ38</accession>
<organism evidence="3 4">
    <name type="scientific">Botrimarina colliarenosi</name>
    <dbReference type="NCBI Taxonomy" id="2528001"/>
    <lineage>
        <taxon>Bacteria</taxon>
        <taxon>Pseudomonadati</taxon>
        <taxon>Planctomycetota</taxon>
        <taxon>Planctomycetia</taxon>
        <taxon>Pirellulales</taxon>
        <taxon>Lacipirellulaceae</taxon>
        <taxon>Botrimarina</taxon>
    </lineage>
</organism>
<feature type="domain" description="Pyrroloquinoline quinone-dependent pyranose dehydrogenase beta-propeller" evidence="2">
    <location>
        <begin position="326"/>
        <end position="435"/>
    </location>
</feature>
<dbReference type="InterPro" id="IPR011042">
    <property type="entry name" value="6-blade_b-propeller_TolB-like"/>
</dbReference>
<sequence length="438" mass="47747">MRTPSELIVVATTCLLLGGGVPVDAEVVESLSDAKKAELASQPPVTVSTAVGDLKLPPPYKSKSTTKNSKIVPWPEGAGPQAPDGFTVTKFAEGLEHPRRVYVGPSGEDYFVALSDDASKSANRIVLLRDADRDGEVDETFEFASAANGLNQPYGMAIVDNHFYVGNVDSVMRWPYREGMTQLDGEGEQIAELPAGGYNHHWTRNLLPTKEGDRLLVTVGSSSNVGEHGMDKEERRAGILVMNPDGSDEAIYASGLRNPVGMDYNPVTGELWTAVNERDEIGDNLVPDYITSVRRGGWYGWPYSYYGDIRDPRWAEEPHTDLVDRAIVPDVPVGAHTASLGLAFYTKEAFPERFRGGAFVGQHGSWNRSKFAGYKVLFVPFDEAGRPQPPEDFLTGFIADGDASQVYGRPVSVEVTPRGDLLVSDDDGGVIWRVSYSD</sequence>
<dbReference type="PANTHER" id="PTHR19328:SF55">
    <property type="entry name" value="BLR6566 PROTEIN"/>
    <property type="match status" value="1"/>
</dbReference>
<dbReference type="RefSeq" id="WP_146442071.1">
    <property type="nucleotide sequence ID" value="NZ_SJPR01000001.1"/>
</dbReference>
<evidence type="ECO:0000256" key="1">
    <source>
        <dbReference type="SAM" id="MobiDB-lite"/>
    </source>
</evidence>
<dbReference type="OrthoDB" id="9770043at2"/>
<dbReference type="Proteomes" id="UP000317421">
    <property type="component" value="Unassembled WGS sequence"/>
</dbReference>
<feature type="region of interest" description="Disordered" evidence="1">
    <location>
        <begin position="58"/>
        <end position="82"/>
    </location>
</feature>